<keyword evidence="8 10" id="KW-0482">Metalloprotease</keyword>
<evidence type="ECO:0000256" key="7">
    <source>
        <dbReference type="ARBA" id="ARBA00022989"/>
    </source>
</evidence>
<evidence type="ECO:0000256" key="9">
    <source>
        <dbReference type="ARBA" id="ARBA00023136"/>
    </source>
</evidence>
<keyword evidence="6 10" id="KW-0862">Zinc</keyword>
<keyword evidence="2 10" id="KW-0645">Protease</keyword>
<dbReference type="Pfam" id="PF01435">
    <property type="entry name" value="Peptidase_M48"/>
    <property type="match status" value="1"/>
</dbReference>
<feature type="domain" description="Peptidase M48" evidence="12">
    <location>
        <begin position="99"/>
        <end position="302"/>
    </location>
</feature>
<evidence type="ECO:0000313" key="13">
    <source>
        <dbReference type="EMBL" id="MEN3930283.1"/>
    </source>
</evidence>
<dbReference type="CDD" id="cd07340">
    <property type="entry name" value="M48B_Htpx_like"/>
    <property type="match status" value="1"/>
</dbReference>
<dbReference type="Proteomes" id="UP001418637">
    <property type="component" value="Unassembled WGS sequence"/>
</dbReference>
<comment type="cofactor">
    <cofactor evidence="10">
        <name>Zn(2+)</name>
        <dbReference type="ChEBI" id="CHEBI:29105"/>
    </cofactor>
    <text evidence="10">Binds 1 zinc ion per subunit.</text>
</comment>
<evidence type="ECO:0000313" key="14">
    <source>
        <dbReference type="Proteomes" id="UP001418637"/>
    </source>
</evidence>
<name>A0ABV0BH49_9HYPH</name>
<feature type="transmembrane region" description="Helical" evidence="11">
    <location>
        <begin position="208"/>
        <end position="225"/>
    </location>
</feature>
<evidence type="ECO:0000256" key="1">
    <source>
        <dbReference type="ARBA" id="ARBA00022475"/>
    </source>
</evidence>
<evidence type="ECO:0000256" key="5">
    <source>
        <dbReference type="ARBA" id="ARBA00022801"/>
    </source>
</evidence>
<evidence type="ECO:0000259" key="12">
    <source>
        <dbReference type="Pfam" id="PF01435"/>
    </source>
</evidence>
<dbReference type="InterPro" id="IPR050083">
    <property type="entry name" value="HtpX_protease"/>
</dbReference>
<accession>A0ABV0BH49</accession>
<feature type="transmembrane region" description="Helical" evidence="11">
    <location>
        <begin position="20"/>
        <end position="39"/>
    </location>
</feature>
<evidence type="ECO:0000256" key="3">
    <source>
        <dbReference type="ARBA" id="ARBA00022692"/>
    </source>
</evidence>
<reference evidence="13 14" key="1">
    <citation type="submission" date="2024-04" db="EMBL/GenBank/DDBJ databases">
        <title>A novel species isolated from cricket.</title>
        <authorList>
            <person name="Wang H.-C."/>
        </authorList>
    </citation>
    <scope>NUCLEOTIDE SEQUENCE [LARGE SCALE GENOMIC DNA]</scope>
    <source>
        <strain evidence="13 14">WL0021</strain>
    </source>
</reference>
<dbReference type="PANTHER" id="PTHR43221:SF2">
    <property type="entry name" value="PROTEASE HTPX HOMOLOG"/>
    <property type="match status" value="1"/>
</dbReference>
<keyword evidence="3 11" id="KW-0812">Transmembrane</keyword>
<keyword evidence="4" id="KW-0479">Metal-binding</keyword>
<dbReference type="EMBL" id="JBBYXI010000001">
    <property type="protein sequence ID" value="MEN3930283.1"/>
    <property type="molecule type" value="Genomic_DNA"/>
</dbReference>
<evidence type="ECO:0000256" key="6">
    <source>
        <dbReference type="ARBA" id="ARBA00022833"/>
    </source>
</evidence>
<dbReference type="InterPro" id="IPR001915">
    <property type="entry name" value="Peptidase_M48"/>
</dbReference>
<keyword evidence="1" id="KW-1003">Cell membrane</keyword>
<proteinExistence type="inferred from homology"/>
<evidence type="ECO:0000256" key="8">
    <source>
        <dbReference type="ARBA" id="ARBA00023049"/>
    </source>
</evidence>
<comment type="caution">
    <text evidence="13">The sequence shown here is derived from an EMBL/GenBank/DDBJ whole genome shotgun (WGS) entry which is preliminary data.</text>
</comment>
<evidence type="ECO:0000256" key="4">
    <source>
        <dbReference type="ARBA" id="ARBA00022723"/>
    </source>
</evidence>
<keyword evidence="7 11" id="KW-1133">Transmembrane helix</keyword>
<evidence type="ECO:0000256" key="11">
    <source>
        <dbReference type="SAM" id="Phobius"/>
    </source>
</evidence>
<gene>
    <name evidence="13" type="ORF">WJT86_04300</name>
</gene>
<dbReference type="PANTHER" id="PTHR43221">
    <property type="entry name" value="PROTEASE HTPX"/>
    <property type="match status" value="1"/>
</dbReference>
<feature type="transmembrane region" description="Helical" evidence="11">
    <location>
        <begin position="169"/>
        <end position="188"/>
    </location>
</feature>
<evidence type="ECO:0000256" key="10">
    <source>
        <dbReference type="RuleBase" id="RU003983"/>
    </source>
</evidence>
<protein>
    <submittedName>
        <fullName evidence="13">M48 family metallopeptidase</fullName>
    </submittedName>
</protein>
<keyword evidence="14" id="KW-1185">Reference proteome</keyword>
<feature type="transmembrane region" description="Helical" evidence="11">
    <location>
        <begin position="51"/>
        <end position="70"/>
    </location>
</feature>
<sequence>MFQVFGIYTYIRANRIRSGILIGGLCIIFYLFISLSIYFTTPFLFFPENASIALSIFAIATVMMGLWIFWKLSSQAEFIAKTSSSHFVERTEEPRFYNLTEELCISCGLAVPNLSVIETDVLNAFASGLEENKMRITVTRGLLNNLNDQELRAVIAHELTHIRNGDSRVMTICFALVGSLAAIGQMFIYRSETRSGNGYSFSVSGRGLPIVGLVAYAAWIVASVLKFSLSRSREYLADAGAVELTKDPQALIGALRKIAQNSNLPDVPSDVMEMCFDNQRRNWFGIFNTHPSVEKRVAAILKFAGQGTLSPLENKVAN</sequence>
<comment type="similarity">
    <text evidence="10">Belongs to the peptidase M48 family.</text>
</comment>
<dbReference type="RefSeq" id="WP_346336244.1">
    <property type="nucleotide sequence ID" value="NZ_JBBYXI010000001.1"/>
</dbReference>
<keyword evidence="5 10" id="KW-0378">Hydrolase</keyword>
<dbReference type="Gene3D" id="3.30.2010.10">
    <property type="entry name" value="Metalloproteases ('zincins'), catalytic domain"/>
    <property type="match status" value="1"/>
</dbReference>
<organism evidence="13 14">
    <name type="scientific">Hohaiivirga grylli</name>
    <dbReference type="NCBI Taxonomy" id="3133970"/>
    <lineage>
        <taxon>Bacteria</taxon>
        <taxon>Pseudomonadati</taxon>
        <taxon>Pseudomonadota</taxon>
        <taxon>Alphaproteobacteria</taxon>
        <taxon>Hyphomicrobiales</taxon>
        <taxon>Methylobacteriaceae</taxon>
        <taxon>Hohaiivirga</taxon>
    </lineage>
</organism>
<evidence type="ECO:0000256" key="2">
    <source>
        <dbReference type="ARBA" id="ARBA00022670"/>
    </source>
</evidence>
<keyword evidence="9 11" id="KW-0472">Membrane</keyword>